<dbReference type="RefSeq" id="WP_068665022.1">
    <property type="nucleotide sequence ID" value="NZ_CP015520.1"/>
</dbReference>
<dbReference type="Pfam" id="PF00482">
    <property type="entry name" value="T2SSF"/>
    <property type="match status" value="1"/>
</dbReference>
<sequence length="301" mass="33012">MPRGISSISTKLVEKLLPEKWLKRYEVLVYSAGINFLAAEYLVVSFLVGIIVALIVDMFFTAAYAAVAFLALFFGMAFGYPHWKINKRIEEMERMLPDAFFYLASSLKAGISFSEALEELTTTKLGALTEEFKKTVAEIKKGRSTADALRAFAVRNRKSTVIYRSIMIIIEALERGAPMSDVLVFVGNDVREILRIKQERKASTGMQVMFFIITSGAIGPLILGIVSQVMKAMSIGEVTFPIDTIQTILLGFVILQAIVSGLGIGVIREGTFSAGLKYSLLLVVMGVVVFKGASSFQLGGF</sequence>
<evidence type="ECO:0000313" key="9">
    <source>
        <dbReference type="Proteomes" id="UP000076969"/>
    </source>
</evidence>
<organism evidence="8 9">
    <name type="scientific">Thermococcus piezophilus</name>
    <dbReference type="NCBI Taxonomy" id="1712654"/>
    <lineage>
        <taxon>Archaea</taxon>
        <taxon>Methanobacteriati</taxon>
        <taxon>Methanobacteriota</taxon>
        <taxon>Thermococci</taxon>
        <taxon>Thermococcales</taxon>
        <taxon>Thermococcaceae</taxon>
        <taxon>Thermococcus</taxon>
    </lineage>
</organism>
<evidence type="ECO:0000256" key="3">
    <source>
        <dbReference type="ARBA" id="ARBA00022692"/>
    </source>
</evidence>
<dbReference type="OrthoDB" id="85883at2157"/>
<reference evidence="9" key="1">
    <citation type="journal article" date="2016" name="Syst. Appl. Microbiol.">
        <title>Thermococcus piezophilus sp. nov., a novel hyperthermophilic and piezophilic archaeon with a broad pressure range for growth, isolated from a deepest hydrothermal vent at the Mid-Cayman Rise.</title>
        <authorList>
            <person name="Dalmasso C."/>
            <person name="Oger P."/>
            <person name="Selva G."/>
            <person name="Courtine D."/>
            <person name="L'Haridon S."/>
            <person name="Garlaschelli A."/>
            <person name="Roussel E."/>
            <person name="Miyazaki J."/>
            <person name="Reveillaud J."/>
            <person name="Jebbar M."/>
            <person name="Takai K."/>
            <person name="Maignien L."/>
            <person name="Alain K."/>
        </authorList>
    </citation>
    <scope>NUCLEOTIDE SEQUENCE [LARGE SCALE GENOMIC DNA]</scope>
    <source>
        <strain evidence="9">CDGS</strain>
    </source>
</reference>
<feature type="transmembrane region" description="Helical" evidence="6">
    <location>
        <begin position="62"/>
        <end position="80"/>
    </location>
</feature>
<evidence type="ECO:0000256" key="5">
    <source>
        <dbReference type="ARBA" id="ARBA00023136"/>
    </source>
</evidence>
<dbReference type="Proteomes" id="UP000076969">
    <property type="component" value="Chromosome"/>
</dbReference>
<protein>
    <submittedName>
        <fullName evidence="8">Type II secretion protein F</fullName>
    </submittedName>
</protein>
<feature type="transmembrane region" description="Helical" evidence="6">
    <location>
        <begin position="27"/>
        <end position="56"/>
    </location>
</feature>
<dbReference type="Gene3D" id="1.20.81.30">
    <property type="entry name" value="Type II secretion system (T2SS), domain F"/>
    <property type="match status" value="1"/>
</dbReference>
<feature type="transmembrane region" description="Helical" evidence="6">
    <location>
        <begin position="247"/>
        <end position="267"/>
    </location>
</feature>
<dbReference type="PANTHER" id="PTHR35402:SF1">
    <property type="entry name" value="TYPE II SECRETION SYSTEM PROTEIN GSPF DOMAIN-CONTAINING PROTEIN"/>
    <property type="match status" value="1"/>
</dbReference>
<dbReference type="InterPro" id="IPR042094">
    <property type="entry name" value="T2SS_GspF_sf"/>
</dbReference>
<dbReference type="GO" id="GO:0005886">
    <property type="term" value="C:plasma membrane"/>
    <property type="evidence" value="ECO:0007669"/>
    <property type="project" value="UniProtKB-SubCell"/>
</dbReference>
<dbReference type="STRING" id="1712654.A7C91_03730"/>
<dbReference type="KEGG" id="tpie:A7C91_03730"/>
<keyword evidence="5 6" id="KW-0472">Membrane</keyword>
<gene>
    <name evidence="8" type="ORF">A7C91_03730</name>
</gene>
<dbReference type="InterPro" id="IPR056569">
    <property type="entry name" value="ArlJ-like"/>
</dbReference>
<feature type="transmembrane region" description="Helical" evidence="6">
    <location>
        <begin position="279"/>
        <end position="298"/>
    </location>
</feature>
<dbReference type="PANTHER" id="PTHR35402">
    <property type="entry name" value="INTEGRAL MEMBRANE PROTEIN-RELATED"/>
    <property type="match status" value="1"/>
</dbReference>
<dbReference type="InterPro" id="IPR018076">
    <property type="entry name" value="T2SS_GspF_dom"/>
</dbReference>
<keyword evidence="3 6" id="KW-0812">Transmembrane</keyword>
<evidence type="ECO:0000256" key="4">
    <source>
        <dbReference type="ARBA" id="ARBA00022989"/>
    </source>
</evidence>
<evidence type="ECO:0000256" key="6">
    <source>
        <dbReference type="SAM" id="Phobius"/>
    </source>
</evidence>
<accession>A0A172WG31</accession>
<evidence type="ECO:0000256" key="1">
    <source>
        <dbReference type="ARBA" id="ARBA00004651"/>
    </source>
</evidence>
<proteinExistence type="predicted"/>
<comment type="subcellular location">
    <subcellularLocation>
        <location evidence="1">Cell membrane</location>
        <topology evidence="1">Multi-pass membrane protein</topology>
    </subcellularLocation>
</comment>
<dbReference type="AlphaFoldDB" id="A0A172WG31"/>
<evidence type="ECO:0000313" key="8">
    <source>
        <dbReference type="EMBL" id="ANF22381.1"/>
    </source>
</evidence>
<dbReference type="GeneID" id="28495274"/>
<feature type="transmembrane region" description="Helical" evidence="6">
    <location>
        <begin position="208"/>
        <end position="227"/>
    </location>
</feature>
<keyword evidence="9" id="KW-1185">Reference proteome</keyword>
<feature type="domain" description="Type II secretion system protein GspF" evidence="7">
    <location>
        <begin position="102"/>
        <end position="226"/>
    </location>
</feature>
<evidence type="ECO:0000259" key="7">
    <source>
        <dbReference type="Pfam" id="PF00482"/>
    </source>
</evidence>
<keyword evidence="4 6" id="KW-1133">Transmembrane helix</keyword>
<keyword evidence="2" id="KW-1003">Cell membrane</keyword>
<name>A0A172WG31_9EURY</name>
<dbReference type="EMBL" id="CP015520">
    <property type="protein sequence ID" value="ANF22381.1"/>
    <property type="molecule type" value="Genomic_DNA"/>
</dbReference>
<evidence type="ECO:0000256" key="2">
    <source>
        <dbReference type="ARBA" id="ARBA00022475"/>
    </source>
</evidence>